<organism evidence="2 3">
    <name type="scientific">Aspergillus wentii DTO 134E9</name>
    <dbReference type="NCBI Taxonomy" id="1073089"/>
    <lineage>
        <taxon>Eukaryota</taxon>
        <taxon>Fungi</taxon>
        <taxon>Dikarya</taxon>
        <taxon>Ascomycota</taxon>
        <taxon>Pezizomycotina</taxon>
        <taxon>Eurotiomycetes</taxon>
        <taxon>Eurotiomycetidae</taxon>
        <taxon>Eurotiales</taxon>
        <taxon>Aspergillaceae</taxon>
        <taxon>Aspergillus</taxon>
        <taxon>Aspergillus subgen. Cremei</taxon>
    </lineage>
</organism>
<dbReference type="AlphaFoldDB" id="A0A1L9RDZ7"/>
<dbReference type="VEuPathDB" id="FungiDB:ASPWEDRAFT_53189"/>
<evidence type="ECO:0000313" key="2">
    <source>
        <dbReference type="EMBL" id="OJJ33150.1"/>
    </source>
</evidence>
<dbReference type="OrthoDB" id="4160836at2759"/>
<feature type="compositionally biased region" description="Polar residues" evidence="1">
    <location>
        <begin position="42"/>
        <end position="59"/>
    </location>
</feature>
<sequence length="634" mass="68873">MNPPTVQDDTQTRSHDRASFQSPMRASLARSHPEILARGISRSPTRTASKRNQSGQQEHPGSRVFGLRDRKALRPSLTSTASPMNGPRLSGGSPLLSPGRLSNVFAAPPRRVSRKIVPSDLNFGSPVARRNTNELAHENTPEDQLASELDSATGAMGAHGDLDHPSLHEVLEEPELPPTPTQLGLENPPGRPRGLLSSSPTSRHGKRSRRRTTDTLQPSPLKFKDAGFDLDDLSEFGLAANENLMPETALKKQKLKRELSTEIRRLKDDIETLEGWSERISQPDGVTEPAGQDFGKLIAALASEDRSHKAASGSRPSNAHISSLLSTLLPFATKAPRTTRQASPSPTNPFALQEPAQTKPYLTVFAPLALTAQSHEVSNSKSEALLETHNLTLASPPPFPPTFYNVSIVYETNPETQSINSIYVPTSSESAKTNIPEVLQRWVNARLENPLMKLDVSGLCWGINRYWEATISRAQIWLQIESNHSQLIAGRMPQPGGSTDGLSHQKGHPTISGLRRLVPHLERTTMLFSTTEKPIKLLISCALTIDEWTSEPQLTPEISVSISSLTDGTSSKIEQEAKKLFQGIINEYTGGATEGVVGTADVDAIVRATGGVIDTLFGAETEGQALTGKVSKKR</sequence>
<accession>A0A1L9RDZ7</accession>
<dbReference type="EMBL" id="KV878214">
    <property type="protein sequence ID" value="OJJ33150.1"/>
    <property type="molecule type" value="Genomic_DNA"/>
</dbReference>
<protein>
    <submittedName>
        <fullName evidence="2">Uncharacterized protein</fullName>
    </submittedName>
</protein>
<reference evidence="3" key="1">
    <citation type="journal article" date="2017" name="Genome Biol.">
        <title>Comparative genomics reveals high biological diversity and specific adaptations in the industrially and medically important fungal genus Aspergillus.</title>
        <authorList>
            <person name="de Vries R.P."/>
            <person name="Riley R."/>
            <person name="Wiebenga A."/>
            <person name="Aguilar-Osorio G."/>
            <person name="Amillis S."/>
            <person name="Uchima C.A."/>
            <person name="Anderluh G."/>
            <person name="Asadollahi M."/>
            <person name="Askin M."/>
            <person name="Barry K."/>
            <person name="Battaglia E."/>
            <person name="Bayram O."/>
            <person name="Benocci T."/>
            <person name="Braus-Stromeyer S.A."/>
            <person name="Caldana C."/>
            <person name="Canovas D."/>
            <person name="Cerqueira G.C."/>
            <person name="Chen F."/>
            <person name="Chen W."/>
            <person name="Choi C."/>
            <person name="Clum A."/>
            <person name="Dos Santos R.A."/>
            <person name="Damasio A.R."/>
            <person name="Diallinas G."/>
            <person name="Emri T."/>
            <person name="Fekete E."/>
            <person name="Flipphi M."/>
            <person name="Freyberg S."/>
            <person name="Gallo A."/>
            <person name="Gournas C."/>
            <person name="Habgood R."/>
            <person name="Hainaut M."/>
            <person name="Harispe M.L."/>
            <person name="Henrissat B."/>
            <person name="Hilden K.S."/>
            <person name="Hope R."/>
            <person name="Hossain A."/>
            <person name="Karabika E."/>
            <person name="Karaffa L."/>
            <person name="Karanyi Z."/>
            <person name="Krasevec N."/>
            <person name="Kuo A."/>
            <person name="Kusch H."/>
            <person name="LaButti K."/>
            <person name="Lagendijk E.L."/>
            <person name="Lapidus A."/>
            <person name="Levasseur A."/>
            <person name="Lindquist E."/>
            <person name="Lipzen A."/>
            <person name="Logrieco A.F."/>
            <person name="MacCabe A."/>
            <person name="Maekelae M.R."/>
            <person name="Malavazi I."/>
            <person name="Melin P."/>
            <person name="Meyer V."/>
            <person name="Mielnichuk N."/>
            <person name="Miskei M."/>
            <person name="Molnar A.P."/>
            <person name="Mule G."/>
            <person name="Ngan C.Y."/>
            <person name="Orejas M."/>
            <person name="Orosz E."/>
            <person name="Ouedraogo J.P."/>
            <person name="Overkamp K.M."/>
            <person name="Park H.-S."/>
            <person name="Perrone G."/>
            <person name="Piumi F."/>
            <person name="Punt P.J."/>
            <person name="Ram A.F."/>
            <person name="Ramon A."/>
            <person name="Rauscher S."/>
            <person name="Record E."/>
            <person name="Riano-Pachon D.M."/>
            <person name="Robert V."/>
            <person name="Roehrig J."/>
            <person name="Ruller R."/>
            <person name="Salamov A."/>
            <person name="Salih N.S."/>
            <person name="Samson R.A."/>
            <person name="Sandor E."/>
            <person name="Sanguinetti M."/>
            <person name="Schuetze T."/>
            <person name="Sepcic K."/>
            <person name="Shelest E."/>
            <person name="Sherlock G."/>
            <person name="Sophianopoulou V."/>
            <person name="Squina F.M."/>
            <person name="Sun H."/>
            <person name="Susca A."/>
            <person name="Todd R.B."/>
            <person name="Tsang A."/>
            <person name="Unkles S.E."/>
            <person name="van de Wiele N."/>
            <person name="van Rossen-Uffink D."/>
            <person name="Oliveira J.V."/>
            <person name="Vesth T.C."/>
            <person name="Visser J."/>
            <person name="Yu J.-H."/>
            <person name="Zhou M."/>
            <person name="Andersen M.R."/>
            <person name="Archer D.B."/>
            <person name="Baker S.E."/>
            <person name="Benoit I."/>
            <person name="Brakhage A.A."/>
            <person name="Braus G.H."/>
            <person name="Fischer R."/>
            <person name="Frisvad J.C."/>
            <person name="Goldman G.H."/>
            <person name="Houbraken J."/>
            <person name="Oakley B."/>
            <person name="Pocsi I."/>
            <person name="Scazzocchio C."/>
            <person name="Seiboth B."/>
            <person name="vanKuyk P.A."/>
            <person name="Wortman J."/>
            <person name="Dyer P.S."/>
            <person name="Grigoriev I.V."/>
        </authorList>
    </citation>
    <scope>NUCLEOTIDE SEQUENCE [LARGE SCALE GENOMIC DNA]</scope>
    <source>
        <strain evidence="3">DTO 134E9</strain>
    </source>
</reference>
<evidence type="ECO:0000313" key="3">
    <source>
        <dbReference type="Proteomes" id="UP000184383"/>
    </source>
</evidence>
<feature type="region of interest" description="Disordered" evidence="1">
    <location>
        <begin position="172"/>
        <end position="223"/>
    </location>
</feature>
<proteinExistence type="predicted"/>
<dbReference type="GeneID" id="63753694"/>
<feature type="region of interest" description="Disordered" evidence="1">
    <location>
        <begin position="1"/>
        <end position="98"/>
    </location>
</feature>
<gene>
    <name evidence="2" type="ORF">ASPWEDRAFT_53189</name>
</gene>
<dbReference type="Proteomes" id="UP000184383">
    <property type="component" value="Unassembled WGS sequence"/>
</dbReference>
<dbReference type="RefSeq" id="XP_040686827.1">
    <property type="nucleotide sequence ID" value="XM_040837846.1"/>
</dbReference>
<evidence type="ECO:0000256" key="1">
    <source>
        <dbReference type="SAM" id="MobiDB-lite"/>
    </source>
</evidence>
<dbReference type="STRING" id="1073089.A0A1L9RDZ7"/>
<keyword evidence="3" id="KW-1185">Reference proteome</keyword>
<name>A0A1L9RDZ7_ASPWE</name>